<dbReference type="InterPro" id="IPR029056">
    <property type="entry name" value="Ribokinase-like"/>
</dbReference>
<name>A0ABR7N3F6_9FIRM</name>
<keyword evidence="1" id="KW-0808">Transferase</keyword>
<dbReference type="PANTHER" id="PTHR10584">
    <property type="entry name" value="SUGAR KINASE"/>
    <property type="match status" value="1"/>
</dbReference>
<dbReference type="SUPFAM" id="SSF53613">
    <property type="entry name" value="Ribokinase-like"/>
    <property type="match status" value="1"/>
</dbReference>
<dbReference type="Proteomes" id="UP000606193">
    <property type="component" value="Unassembled WGS sequence"/>
</dbReference>
<comment type="caution">
    <text evidence="4">The sequence shown here is derived from an EMBL/GenBank/DDBJ whole genome shotgun (WGS) entry which is preliminary data.</text>
</comment>
<proteinExistence type="predicted"/>
<sequence length="267" mass="30244">MNKIKLTALPCICADIFYGTDIIRPGGEALNFAAHASHFKNVDVILLGIVGKDKYAEVIMDSIEKLALDKDHIRIDERYPTANNMTYLTESGDRYYKDDSWNGQILDNIVLNDNEIKILSESDVVFVHFLASCFSQIIELKKTSGFKLAVDFDVYRDFADMERLVPYVDFFMISGSEELLPKFRKLSDKYRCLFNISLAERGSVTYFQGQEFRVQAVEVESIIDTTGCGDSYHAGFVCSYMLENDIEKAMETGSKIAAETLKHYGGF</sequence>
<organism evidence="4 5">
    <name type="scientific">Jutongia huaianensis</name>
    <dbReference type="NCBI Taxonomy" id="2763668"/>
    <lineage>
        <taxon>Bacteria</taxon>
        <taxon>Bacillati</taxon>
        <taxon>Bacillota</taxon>
        <taxon>Clostridia</taxon>
        <taxon>Lachnospirales</taxon>
        <taxon>Lachnospiraceae</taxon>
        <taxon>Jutongia</taxon>
    </lineage>
</organism>
<dbReference type="EMBL" id="JACRSX010000008">
    <property type="protein sequence ID" value="MBC8562582.1"/>
    <property type="molecule type" value="Genomic_DNA"/>
</dbReference>
<accession>A0ABR7N3F6</accession>
<feature type="domain" description="Carbohydrate kinase PfkB" evidence="3">
    <location>
        <begin position="24"/>
        <end position="265"/>
    </location>
</feature>
<protein>
    <submittedName>
        <fullName evidence="4">Carbohydrate kinase</fullName>
    </submittedName>
</protein>
<keyword evidence="2 4" id="KW-0418">Kinase</keyword>
<reference evidence="4 5" key="1">
    <citation type="submission" date="2020-08" db="EMBL/GenBank/DDBJ databases">
        <title>Genome public.</title>
        <authorList>
            <person name="Liu C."/>
            <person name="Sun Q."/>
        </authorList>
    </citation>
    <scope>NUCLEOTIDE SEQUENCE [LARGE SCALE GENOMIC DNA]</scope>
    <source>
        <strain evidence="4 5">NSJ-37</strain>
    </source>
</reference>
<dbReference type="GO" id="GO:0016301">
    <property type="term" value="F:kinase activity"/>
    <property type="evidence" value="ECO:0007669"/>
    <property type="project" value="UniProtKB-KW"/>
</dbReference>
<dbReference type="InterPro" id="IPR011611">
    <property type="entry name" value="PfkB_dom"/>
</dbReference>
<evidence type="ECO:0000259" key="3">
    <source>
        <dbReference type="Pfam" id="PF00294"/>
    </source>
</evidence>
<dbReference type="RefSeq" id="WP_249297913.1">
    <property type="nucleotide sequence ID" value="NZ_JACRSX010000008.1"/>
</dbReference>
<dbReference type="Pfam" id="PF00294">
    <property type="entry name" value="PfkB"/>
    <property type="match status" value="1"/>
</dbReference>
<dbReference type="Gene3D" id="3.40.1190.20">
    <property type="match status" value="1"/>
</dbReference>
<evidence type="ECO:0000256" key="1">
    <source>
        <dbReference type="ARBA" id="ARBA00022679"/>
    </source>
</evidence>
<keyword evidence="5" id="KW-1185">Reference proteome</keyword>
<evidence type="ECO:0000256" key="2">
    <source>
        <dbReference type="ARBA" id="ARBA00022777"/>
    </source>
</evidence>
<evidence type="ECO:0000313" key="5">
    <source>
        <dbReference type="Proteomes" id="UP000606193"/>
    </source>
</evidence>
<evidence type="ECO:0000313" key="4">
    <source>
        <dbReference type="EMBL" id="MBC8562582.1"/>
    </source>
</evidence>
<gene>
    <name evidence="4" type="ORF">H8704_08060</name>
</gene>
<dbReference type="PANTHER" id="PTHR10584:SF166">
    <property type="entry name" value="RIBOKINASE"/>
    <property type="match status" value="1"/>
</dbReference>